<dbReference type="SUPFAM" id="SSF56235">
    <property type="entry name" value="N-terminal nucleophile aminohydrolases (Ntn hydrolases)"/>
    <property type="match status" value="1"/>
</dbReference>
<gene>
    <name evidence="2" type="primary">ywrD_2</name>
    <name evidence="2" type="ORF">RIdsm_03198</name>
    <name evidence="1" type="ORF">XM52_19115</name>
</gene>
<dbReference type="AlphaFoldDB" id="A0A0T5P4V1"/>
<reference evidence="2 4" key="2">
    <citation type="submission" date="2018-08" db="EMBL/GenBank/DDBJ databases">
        <title>Genetic Globetrotter - A new plasmid hitch-hiking vast phylogenetic and geographic distances.</title>
        <authorList>
            <person name="Vollmers J."/>
            <person name="Petersen J."/>
        </authorList>
    </citation>
    <scope>NUCLEOTIDE SEQUENCE [LARGE SCALE GENOMIC DNA]</scope>
    <source>
        <strain evidence="2 4">DSM 26383</strain>
    </source>
</reference>
<keyword evidence="3" id="KW-1185">Reference proteome</keyword>
<dbReference type="STRING" id="540747.SAMN04488031_101148"/>
<dbReference type="OrthoDB" id="9781342at2"/>
<dbReference type="EMBL" id="CP031598">
    <property type="protein sequence ID" value="QEW27384.1"/>
    <property type="molecule type" value="Genomic_DNA"/>
</dbReference>
<protein>
    <submittedName>
        <fullName evidence="2">Gamma-glutamyltransferase YwrD</fullName>
        <ecNumber evidence="2">2.3.2.2</ecNumber>
    </submittedName>
</protein>
<dbReference type="PANTHER" id="PTHR43881">
    <property type="entry name" value="GAMMA-GLUTAMYLTRANSPEPTIDASE (AFU_ORTHOLOGUE AFUA_4G13580)"/>
    <property type="match status" value="1"/>
</dbReference>
<reference evidence="1 3" key="1">
    <citation type="submission" date="2015-04" db="EMBL/GenBank/DDBJ databases">
        <title>The draft genome sequence of Roseovarius indicus B108T.</title>
        <authorList>
            <person name="Li G."/>
            <person name="Lai Q."/>
            <person name="Shao Z."/>
            <person name="Yan P."/>
        </authorList>
    </citation>
    <scope>NUCLEOTIDE SEQUENCE [LARGE SCALE GENOMIC DNA]</scope>
    <source>
        <strain evidence="1 3">B108</strain>
    </source>
</reference>
<evidence type="ECO:0000313" key="3">
    <source>
        <dbReference type="Proteomes" id="UP000051401"/>
    </source>
</evidence>
<name>A0A0T5P4V1_9RHOB</name>
<keyword evidence="2" id="KW-0808">Transferase</keyword>
<proteinExistence type="predicted"/>
<evidence type="ECO:0000313" key="1">
    <source>
        <dbReference type="EMBL" id="KRS16184.1"/>
    </source>
</evidence>
<accession>A0A0T5P4V1</accession>
<dbReference type="InterPro" id="IPR043137">
    <property type="entry name" value="GGT_ssub_C"/>
</dbReference>
<dbReference type="InterPro" id="IPR052896">
    <property type="entry name" value="GGT-like_enzyme"/>
</dbReference>
<evidence type="ECO:0000313" key="2">
    <source>
        <dbReference type="EMBL" id="QEW27384.1"/>
    </source>
</evidence>
<dbReference type="GO" id="GO:0103068">
    <property type="term" value="F:leukotriene C4 gamma-glutamyl transferase activity"/>
    <property type="evidence" value="ECO:0007669"/>
    <property type="project" value="UniProtKB-EC"/>
</dbReference>
<dbReference type="EMBL" id="LAXI01000015">
    <property type="protein sequence ID" value="KRS16184.1"/>
    <property type="molecule type" value="Genomic_DNA"/>
</dbReference>
<dbReference type="EC" id="2.3.2.2" evidence="2"/>
<evidence type="ECO:0000313" key="4">
    <source>
        <dbReference type="Proteomes" id="UP000325785"/>
    </source>
</evidence>
<organism evidence="1 3">
    <name type="scientific">Roseovarius indicus</name>
    <dbReference type="NCBI Taxonomy" id="540747"/>
    <lineage>
        <taxon>Bacteria</taxon>
        <taxon>Pseudomonadati</taxon>
        <taxon>Pseudomonadota</taxon>
        <taxon>Alphaproteobacteria</taxon>
        <taxon>Rhodobacterales</taxon>
        <taxon>Roseobacteraceae</taxon>
        <taxon>Roseovarius</taxon>
    </lineage>
</organism>
<dbReference type="Gene3D" id="3.60.20.40">
    <property type="match status" value="1"/>
</dbReference>
<keyword evidence="2" id="KW-0012">Acyltransferase</keyword>
<sequence length="486" mass="49149">MQSVRQITTGETGGVSAAHPLAVEAGLTVLGRGGNACDAMIAAQAVLAVVAPASCGLGGDMLALVHDPSRGTRAVNGTGAAPMDAGFASVTSAALSVTVPGLVAGWCDANAGFGRLPLAACLAPAVELARAGCPICTGDRGAIAEQAERLARGGAQGWGVVREGAGGGPVVQAEIAALLERIGAEGREAFYAGDMADAIARAVQGQGGLLAAADLAAHRSELGAPVSVGWQGGTVEVQPPMTQGVLLAMSLQGMQGVKIGDAASLDHLCVELTEASFQFRDRVAEGDALLRERLEIDLRRASGRGGPRAYLHTAGVATADADGMVCSSLVSVFDSFGSCIFVPEGGFVLNNRAEGFTGGANAAGPGKRPVHTLAPMISRSGESVTALATPGADGQVQTLLQILAKTGVAGEDLAAAIHAPRWRSEDGALLVADGHPEAEHLRALGHRVEMRADSDLCFGGVVCAGTEAGRPFAGSDWRREVWHAVL</sequence>
<dbReference type="RefSeq" id="WP_057818501.1">
    <property type="nucleotide sequence ID" value="NZ_CP031598.1"/>
</dbReference>
<dbReference type="PANTHER" id="PTHR43881:SF1">
    <property type="entry name" value="GAMMA-GLUTAMYLTRANSPEPTIDASE (AFU_ORTHOLOGUE AFUA_4G13580)"/>
    <property type="match status" value="1"/>
</dbReference>
<dbReference type="Pfam" id="PF01019">
    <property type="entry name" value="G_glu_transpept"/>
    <property type="match status" value="1"/>
</dbReference>
<dbReference type="InterPro" id="IPR029055">
    <property type="entry name" value="Ntn_hydrolases_N"/>
</dbReference>
<dbReference type="PRINTS" id="PR01210">
    <property type="entry name" value="GGTRANSPTASE"/>
</dbReference>
<dbReference type="PATRIC" id="fig|540747.5.peg.1577"/>
<dbReference type="KEGG" id="rid:RIdsm_03198"/>
<dbReference type="Proteomes" id="UP000051401">
    <property type="component" value="Unassembled WGS sequence"/>
</dbReference>
<dbReference type="Proteomes" id="UP000325785">
    <property type="component" value="Chromosome"/>
</dbReference>